<dbReference type="InterPro" id="IPR017585">
    <property type="entry name" value="SAF_FlgA"/>
</dbReference>
<comment type="similarity">
    <text evidence="1">Belongs to the FlgA family.</text>
</comment>
<reference evidence="3" key="1">
    <citation type="journal article" date="2020" name="mSystems">
        <title>Genome- and Community-Level Interaction Insights into Carbon Utilization and Element Cycling Functions of Hydrothermarchaeota in Hydrothermal Sediment.</title>
        <authorList>
            <person name="Zhou Z."/>
            <person name="Liu Y."/>
            <person name="Xu W."/>
            <person name="Pan J."/>
            <person name="Luo Z.H."/>
            <person name="Li M."/>
        </authorList>
    </citation>
    <scope>NUCLEOTIDE SEQUENCE [LARGE SCALE GENOMIC DNA]</scope>
    <source>
        <strain evidence="3">SpSt-1019</strain>
    </source>
</reference>
<dbReference type="NCBIfam" id="TIGR03170">
    <property type="entry name" value="flgA_cterm"/>
    <property type="match status" value="1"/>
</dbReference>
<proteinExistence type="inferred from homology"/>
<name>A0A7C5PBS2_9BACT</name>
<keyword evidence="1" id="KW-0574">Periplasm</keyword>
<evidence type="ECO:0000256" key="1">
    <source>
        <dbReference type="RuleBase" id="RU362063"/>
    </source>
</evidence>
<dbReference type="AlphaFoldDB" id="A0A7C5PBS2"/>
<comment type="caution">
    <text evidence="3">The sequence shown here is derived from an EMBL/GenBank/DDBJ whole genome shotgun (WGS) entry which is preliminary data.</text>
</comment>
<comment type="function">
    <text evidence="1">Involved in the assembly process of the P-ring formation. It may associate with FlgF on the rod constituting a structure essential for the P-ring assembly or may act as a modulator protein for the P-ring assembly.</text>
</comment>
<dbReference type="InterPro" id="IPR039246">
    <property type="entry name" value="Flagellar_FlgA"/>
</dbReference>
<feature type="domain" description="Flagella basal body P-ring formation protein FlgA SAF" evidence="2">
    <location>
        <begin position="105"/>
        <end position="226"/>
    </location>
</feature>
<dbReference type="Pfam" id="PF13144">
    <property type="entry name" value="ChapFlgA"/>
    <property type="match status" value="1"/>
</dbReference>
<gene>
    <name evidence="3" type="primary">flgA</name>
    <name evidence="3" type="ORF">ENL70_05325</name>
</gene>
<keyword evidence="3" id="KW-0966">Cell projection</keyword>
<dbReference type="PANTHER" id="PTHR36307">
    <property type="entry name" value="FLAGELLA BASAL BODY P-RING FORMATION PROTEIN FLGA"/>
    <property type="match status" value="1"/>
</dbReference>
<dbReference type="CDD" id="cd11614">
    <property type="entry name" value="SAF_CpaB_FlgA_like"/>
    <property type="match status" value="1"/>
</dbReference>
<dbReference type="GO" id="GO:0044780">
    <property type="term" value="P:bacterial-type flagellum assembly"/>
    <property type="evidence" value="ECO:0007669"/>
    <property type="project" value="InterPro"/>
</dbReference>
<keyword evidence="3" id="KW-0969">Cilium</keyword>
<keyword evidence="1" id="KW-1005">Bacterial flagellum biogenesis</keyword>
<comment type="subcellular location">
    <subcellularLocation>
        <location evidence="1">Periplasm</location>
    </subcellularLocation>
</comment>
<organism evidence="3">
    <name type="scientific">Thermodesulfobium narugense</name>
    <dbReference type="NCBI Taxonomy" id="184064"/>
    <lineage>
        <taxon>Bacteria</taxon>
        <taxon>Pseudomonadati</taxon>
        <taxon>Thermodesulfobiota</taxon>
        <taxon>Thermodesulfobiia</taxon>
        <taxon>Thermodesulfobiales</taxon>
        <taxon>Thermodesulfobiaceae</taxon>
        <taxon>Thermodesulfobium</taxon>
    </lineage>
</organism>
<keyword evidence="3" id="KW-0282">Flagellum</keyword>
<dbReference type="Gene3D" id="2.30.30.760">
    <property type="match status" value="1"/>
</dbReference>
<dbReference type="EMBL" id="DRUY01000180">
    <property type="protein sequence ID" value="HHI65949.1"/>
    <property type="molecule type" value="Genomic_DNA"/>
</dbReference>
<accession>A0A7C5PBS2</accession>
<evidence type="ECO:0000259" key="2">
    <source>
        <dbReference type="Pfam" id="PF13144"/>
    </source>
</evidence>
<protein>
    <recommendedName>
        <fullName evidence="1">Flagella basal body P-ring formation protein FlgA</fullName>
    </recommendedName>
</protein>
<evidence type="ECO:0000313" key="3">
    <source>
        <dbReference type="EMBL" id="HHI65949.1"/>
    </source>
</evidence>
<sequence length="229" mass="25268">MAVKMFKLLVRYLIFTLIFILLNLSYKAIASNPDSLVLLAVKDALTFQPSKIAIEPIYTLPDLDYTKAMNMGAIHSGVNRFVLFYNQDGETKFLEADYLVRIWLDVYVAKIPLKAGSIINIKDNVVKEERELSTLPKDFAIDDNINGSTVNASISMGQVIRLGLISKRIDVRLGQRVMVVGKVGNATFSLQAVALISGSIGYSIKVRCTTNNKVFTGKIISSNEVQAGD</sequence>
<dbReference type="PANTHER" id="PTHR36307:SF1">
    <property type="entry name" value="FLAGELLA BASAL BODY P-RING FORMATION PROTEIN FLGA"/>
    <property type="match status" value="1"/>
</dbReference>
<dbReference type="GO" id="GO:0042597">
    <property type="term" value="C:periplasmic space"/>
    <property type="evidence" value="ECO:0007669"/>
    <property type="project" value="UniProtKB-SubCell"/>
</dbReference>